<dbReference type="EMBL" id="CAJFDH010000002">
    <property type="protein sequence ID" value="CAD5212512.1"/>
    <property type="molecule type" value="Genomic_DNA"/>
</dbReference>
<name>A0A811K8P4_9BILA</name>
<dbReference type="Proteomes" id="UP000783686">
    <property type="component" value="Unassembled WGS sequence"/>
</dbReference>
<protein>
    <submittedName>
        <fullName evidence="2">Uncharacterized protein</fullName>
    </submittedName>
</protein>
<dbReference type="AlphaFoldDB" id="A0A811K8P4"/>
<dbReference type="EMBL" id="CAJFCW020000002">
    <property type="protein sequence ID" value="CAG9096402.1"/>
    <property type="molecule type" value="Genomic_DNA"/>
</dbReference>
<proteinExistence type="predicted"/>
<feature type="compositionally biased region" description="Basic and acidic residues" evidence="1">
    <location>
        <begin position="44"/>
        <end position="55"/>
    </location>
</feature>
<accession>A0A811K8P4</accession>
<comment type="caution">
    <text evidence="2">The sequence shown here is derived from an EMBL/GenBank/DDBJ whole genome shotgun (WGS) entry which is preliminary data.</text>
</comment>
<organism evidence="2 3">
    <name type="scientific">Bursaphelenchus okinawaensis</name>
    <dbReference type="NCBI Taxonomy" id="465554"/>
    <lineage>
        <taxon>Eukaryota</taxon>
        <taxon>Metazoa</taxon>
        <taxon>Ecdysozoa</taxon>
        <taxon>Nematoda</taxon>
        <taxon>Chromadorea</taxon>
        <taxon>Rhabditida</taxon>
        <taxon>Tylenchina</taxon>
        <taxon>Tylenchomorpha</taxon>
        <taxon>Aphelenchoidea</taxon>
        <taxon>Aphelenchoididae</taxon>
        <taxon>Bursaphelenchus</taxon>
    </lineage>
</organism>
<evidence type="ECO:0000313" key="3">
    <source>
        <dbReference type="Proteomes" id="UP000614601"/>
    </source>
</evidence>
<feature type="region of interest" description="Disordered" evidence="1">
    <location>
        <begin position="35"/>
        <end position="55"/>
    </location>
</feature>
<evidence type="ECO:0000256" key="1">
    <source>
        <dbReference type="SAM" id="MobiDB-lite"/>
    </source>
</evidence>
<keyword evidence="3" id="KW-1185">Reference proteome</keyword>
<reference evidence="2" key="1">
    <citation type="submission" date="2020-09" db="EMBL/GenBank/DDBJ databases">
        <authorList>
            <person name="Kikuchi T."/>
        </authorList>
    </citation>
    <scope>NUCLEOTIDE SEQUENCE</scope>
    <source>
        <strain evidence="2">SH1</strain>
    </source>
</reference>
<sequence>MGVEDRVNETREKIAQLEGTLAALKNELQTISTPNASLSEEVSVEPKLENESDSDEKILLSDVVEDEPEEKPEVKPNMVKNDGFVFGNVQNMGKSDQTVCNNAISDLILKYCHARENNDFHNDPNQPFSKQLLDKLKEHNIELRPTPILSKKRCPSTSKKFQLEYKAVCMQVKKRIQDQKDPNFKQRVNTLNYILNEKMSEDKECLSAYQVYLAHGFMMQKEKFQPISGTDFNRFFSVSTENNDILPRS</sequence>
<dbReference type="Proteomes" id="UP000614601">
    <property type="component" value="Unassembled WGS sequence"/>
</dbReference>
<evidence type="ECO:0000313" key="2">
    <source>
        <dbReference type="EMBL" id="CAD5212512.1"/>
    </source>
</evidence>
<gene>
    <name evidence="2" type="ORF">BOKJ2_LOCUS4313</name>
</gene>